<dbReference type="InterPro" id="IPR036236">
    <property type="entry name" value="Znf_C2H2_sf"/>
</dbReference>
<evidence type="ECO:0000256" key="7">
    <source>
        <dbReference type="SAM" id="Phobius"/>
    </source>
</evidence>
<sequence length="351" mass="40291">MDLVSKPNTTAPIWKCFGFKPDEKGQLNDIDTAICRLCKREIAAKSSNTTNLRTHLKSHHPIEFAELVKTSSTAHTSRQLPITQAFERTTKYKRDSIRWRSLTDSVTRYIAKEMQPFNTVEKTAFKEMLQNFDKQYELPGKTYISKTAIPNLYREVKDATLQDLKGIDFFSATTDMWSSTNMIPYMSFTVHYLSSDWTLQSKCLETRHVPENHTALTLAESLSGILTDWALDEKKMSCITTDNGANIVAAVAKLGWPWLNCFGHNLHLAVTNAIASERERTTRALGLCRSLVSTFSMSWIKKRDLKKAQMETNIPQHSLVLVSELFHAFYLFYPFCLKYFIMSDIFLIMFC</sequence>
<dbReference type="SUPFAM" id="SSF53098">
    <property type="entry name" value="Ribonuclease H-like"/>
    <property type="match status" value="1"/>
</dbReference>
<keyword evidence="10" id="KW-1185">Reference proteome</keyword>
<keyword evidence="5" id="KW-0804">Transcription</keyword>
<keyword evidence="7" id="KW-0812">Transmembrane</keyword>
<evidence type="ECO:0000256" key="6">
    <source>
        <dbReference type="PROSITE-ProRule" id="PRU00027"/>
    </source>
</evidence>
<evidence type="ECO:0000256" key="3">
    <source>
        <dbReference type="ARBA" id="ARBA00022833"/>
    </source>
</evidence>
<reference evidence="9" key="1">
    <citation type="submission" date="2021-02" db="EMBL/GenBank/DDBJ databases">
        <title>Comparative genomics reveals that relaxation of natural selection precedes convergent phenotypic evolution of cavefish.</title>
        <authorList>
            <person name="Peng Z."/>
        </authorList>
    </citation>
    <scope>NUCLEOTIDE SEQUENCE</scope>
    <source>
        <tissue evidence="9">Muscle</tissue>
    </source>
</reference>
<keyword evidence="4" id="KW-0805">Transcription regulation</keyword>
<dbReference type="EMBL" id="JAFHDT010000010">
    <property type="protein sequence ID" value="KAI7804933.1"/>
    <property type="molecule type" value="Genomic_DNA"/>
</dbReference>
<evidence type="ECO:0000313" key="9">
    <source>
        <dbReference type="EMBL" id="KAI7804933.1"/>
    </source>
</evidence>
<evidence type="ECO:0000313" key="10">
    <source>
        <dbReference type="Proteomes" id="UP001059041"/>
    </source>
</evidence>
<dbReference type="Proteomes" id="UP001059041">
    <property type="component" value="Linkage Group LG10"/>
</dbReference>
<dbReference type="PANTHER" id="PTHR46481:SF9">
    <property type="entry name" value="ZINC FINGER BED DOMAIN-CONTAINING PROTEIN 1-LIKE"/>
    <property type="match status" value="1"/>
</dbReference>
<dbReference type="InterPro" id="IPR003656">
    <property type="entry name" value="Znf_BED"/>
</dbReference>
<dbReference type="SUPFAM" id="SSF140996">
    <property type="entry name" value="Hermes dimerisation domain"/>
    <property type="match status" value="1"/>
</dbReference>
<keyword evidence="3" id="KW-0862">Zinc</keyword>
<keyword evidence="2 6" id="KW-0863">Zinc-finger</keyword>
<organism evidence="9 10">
    <name type="scientific">Triplophysa rosa</name>
    <name type="common">Cave loach</name>
    <dbReference type="NCBI Taxonomy" id="992332"/>
    <lineage>
        <taxon>Eukaryota</taxon>
        <taxon>Metazoa</taxon>
        <taxon>Chordata</taxon>
        <taxon>Craniata</taxon>
        <taxon>Vertebrata</taxon>
        <taxon>Euteleostomi</taxon>
        <taxon>Actinopterygii</taxon>
        <taxon>Neopterygii</taxon>
        <taxon>Teleostei</taxon>
        <taxon>Ostariophysi</taxon>
        <taxon>Cypriniformes</taxon>
        <taxon>Nemacheilidae</taxon>
        <taxon>Triplophysa</taxon>
    </lineage>
</organism>
<dbReference type="AlphaFoldDB" id="A0A9W7WMJ2"/>
<dbReference type="Pfam" id="PF02892">
    <property type="entry name" value="zf-BED"/>
    <property type="match status" value="1"/>
</dbReference>
<evidence type="ECO:0000256" key="2">
    <source>
        <dbReference type="ARBA" id="ARBA00022771"/>
    </source>
</evidence>
<keyword evidence="7" id="KW-1133">Transmembrane helix</keyword>
<comment type="caution">
    <text evidence="9">The sequence shown here is derived from an EMBL/GenBank/DDBJ whole genome shotgun (WGS) entry which is preliminary data.</text>
</comment>
<gene>
    <name evidence="9" type="ORF">IRJ41_023839</name>
</gene>
<evidence type="ECO:0000256" key="1">
    <source>
        <dbReference type="ARBA" id="ARBA00022723"/>
    </source>
</evidence>
<protein>
    <submittedName>
        <fullName evidence="9">Zinc finger BED domain-containing protein 1-like</fullName>
    </submittedName>
</protein>
<dbReference type="GO" id="GO:0003677">
    <property type="term" value="F:DNA binding"/>
    <property type="evidence" value="ECO:0007669"/>
    <property type="project" value="InterPro"/>
</dbReference>
<dbReference type="GO" id="GO:0008270">
    <property type="term" value="F:zinc ion binding"/>
    <property type="evidence" value="ECO:0007669"/>
    <property type="project" value="UniProtKB-KW"/>
</dbReference>
<proteinExistence type="predicted"/>
<feature type="transmembrane region" description="Helical" evidence="7">
    <location>
        <begin position="328"/>
        <end position="350"/>
    </location>
</feature>
<accession>A0A9W7WMJ2</accession>
<dbReference type="SUPFAM" id="SSF57667">
    <property type="entry name" value="beta-beta-alpha zinc fingers"/>
    <property type="match status" value="1"/>
</dbReference>
<dbReference type="PROSITE" id="PS50808">
    <property type="entry name" value="ZF_BED"/>
    <property type="match status" value="1"/>
</dbReference>
<dbReference type="PANTHER" id="PTHR46481">
    <property type="entry name" value="ZINC FINGER BED DOMAIN-CONTAINING PROTEIN 4"/>
    <property type="match status" value="1"/>
</dbReference>
<dbReference type="InterPro" id="IPR012337">
    <property type="entry name" value="RNaseH-like_sf"/>
</dbReference>
<dbReference type="InterPro" id="IPR052035">
    <property type="entry name" value="ZnF_BED_domain_contain"/>
</dbReference>
<evidence type="ECO:0000256" key="4">
    <source>
        <dbReference type="ARBA" id="ARBA00023015"/>
    </source>
</evidence>
<feature type="domain" description="BED-type" evidence="8">
    <location>
        <begin position="8"/>
        <end position="67"/>
    </location>
</feature>
<evidence type="ECO:0000256" key="5">
    <source>
        <dbReference type="ARBA" id="ARBA00023163"/>
    </source>
</evidence>
<dbReference type="SMART" id="SM00614">
    <property type="entry name" value="ZnF_BED"/>
    <property type="match status" value="1"/>
</dbReference>
<evidence type="ECO:0000259" key="8">
    <source>
        <dbReference type="PROSITE" id="PS50808"/>
    </source>
</evidence>
<name>A0A9W7WMJ2_TRIRA</name>
<keyword evidence="1" id="KW-0479">Metal-binding</keyword>
<keyword evidence="7" id="KW-0472">Membrane</keyword>